<dbReference type="InterPro" id="IPR000014">
    <property type="entry name" value="PAS"/>
</dbReference>
<dbReference type="Proteomes" id="UP000738359">
    <property type="component" value="Unassembled WGS sequence"/>
</dbReference>
<dbReference type="InterPro" id="IPR035965">
    <property type="entry name" value="PAS-like_dom_sf"/>
</dbReference>
<dbReference type="CDD" id="cd00130">
    <property type="entry name" value="PAS"/>
    <property type="match status" value="1"/>
</dbReference>
<name>A0A9P6J2H9_MORAP</name>
<sequence>MHREDNGIPDWSYSATMTRIVEPRKQEYERIRRHHKAFKANTWNADGLDPEPRVCLILNRFSRNLGVMYASPSCESILHIDSEEITGKPFLLFVRADDLASFVEQTDVAKSSNMITHMRFWFQSPYWPQEIPCEAMVLGSSDGLVIVMRRCAAFSRRRLITGMCFSKCHGQSVASSVDSVGSECTCLSAASSYTPSPSSPLGRMSSRCMSIVKTPLEMAEGSINRIIEQSHESDLKFMKSLEPERFYPNEEGVVTFDDIACK</sequence>
<gene>
    <name evidence="1" type="ORF">BGZ70_008857</name>
</gene>
<reference evidence="1" key="1">
    <citation type="journal article" date="2020" name="Fungal Divers.">
        <title>Resolving the Mortierellaceae phylogeny through synthesis of multi-gene phylogenetics and phylogenomics.</title>
        <authorList>
            <person name="Vandepol N."/>
            <person name="Liber J."/>
            <person name="Desiro A."/>
            <person name="Na H."/>
            <person name="Kennedy M."/>
            <person name="Barry K."/>
            <person name="Grigoriev I.V."/>
            <person name="Miller A.N."/>
            <person name="O'Donnell K."/>
            <person name="Stajich J.E."/>
            <person name="Bonito G."/>
        </authorList>
    </citation>
    <scope>NUCLEOTIDE SEQUENCE</scope>
    <source>
        <strain evidence="1">CK1249</strain>
    </source>
</reference>
<dbReference type="Gene3D" id="3.30.450.20">
    <property type="entry name" value="PAS domain"/>
    <property type="match status" value="1"/>
</dbReference>
<keyword evidence="2" id="KW-1185">Reference proteome</keyword>
<protein>
    <recommendedName>
        <fullName evidence="3">PAS domain-containing protein</fullName>
    </recommendedName>
</protein>
<dbReference type="EMBL" id="JAAAHY010000672">
    <property type="protein sequence ID" value="KAF9959403.1"/>
    <property type="molecule type" value="Genomic_DNA"/>
</dbReference>
<dbReference type="AlphaFoldDB" id="A0A9P6J2H9"/>
<organism evidence="1 2">
    <name type="scientific">Mortierella alpina</name>
    <name type="common">Oleaginous fungus</name>
    <name type="synonym">Mortierella renispora</name>
    <dbReference type="NCBI Taxonomy" id="64518"/>
    <lineage>
        <taxon>Eukaryota</taxon>
        <taxon>Fungi</taxon>
        <taxon>Fungi incertae sedis</taxon>
        <taxon>Mucoromycota</taxon>
        <taxon>Mortierellomycotina</taxon>
        <taxon>Mortierellomycetes</taxon>
        <taxon>Mortierellales</taxon>
        <taxon>Mortierellaceae</taxon>
        <taxon>Mortierella</taxon>
    </lineage>
</organism>
<evidence type="ECO:0000313" key="2">
    <source>
        <dbReference type="Proteomes" id="UP000738359"/>
    </source>
</evidence>
<accession>A0A9P6J2H9</accession>
<evidence type="ECO:0008006" key="3">
    <source>
        <dbReference type="Google" id="ProtNLM"/>
    </source>
</evidence>
<proteinExistence type="predicted"/>
<comment type="caution">
    <text evidence="1">The sequence shown here is derived from an EMBL/GenBank/DDBJ whole genome shotgun (WGS) entry which is preliminary data.</text>
</comment>
<dbReference type="SUPFAM" id="SSF55785">
    <property type="entry name" value="PYP-like sensor domain (PAS domain)"/>
    <property type="match status" value="1"/>
</dbReference>
<evidence type="ECO:0000313" key="1">
    <source>
        <dbReference type="EMBL" id="KAF9959403.1"/>
    </source>
</evidence>
<dbReference type="OrthoDB" id="411251at2759"/>